<comment type="subcellular location">
    <subcellularLocation>
        <location evidence="1">Membrane</location>
        <topology evidence="1">Multi-pass membrane protein</topology>
    </subcellularLocation>
</comment>
<keyword evidence="2" id="KW-0813">Transport</keyword>
<sequence>MLSIIGIVMLVSIVALMMSRYFSPFVVLCTIPIIAALLAGFDFAQITDYYKAGVAKVFEIAVMFIFAIIFFGILNDIGLFDPMISKILQLTKSNRIAITCGTVVIAAVVHLDGSGAATFLITIPALLPLYRRLNMNPYLLLMLIGISASIVNLIPWAGPTGRAAIVLGMQPTDIWKPLIPIQLIGVFLMIVVAYIFGLREQRRAAQNPPLHEAHGVGEQIRQKERIHGTGNTKIPLWINLLLAILVISSLFFDALPSSLVFMIGTSIALVINYPAKKMQLEVIQKHAPGSLLMAIIIVAAGVLLGVLNGTGMLEAMSHDLLKILPDASIPYLHVIIGFLGLPLELILSTDATYFALFPVILEVTTHYGVDPLSAMHVMMVGNIVGTFVSPLSPAVWLALGLSGLDLGKHIRYSFFYTWAFSLILIAFLYILQIV</sequence>
<keyword evidence="5 6" id="KW-0472">Membrane</keyword>
<keyword evidence="9" id="KW-1185">Reference proteome</keyword>
<dbReference type="GO" id="GO:0015128">
    <property type="term" value="F:gluconate transmembrane transporter activity"/>
    <property type="evidence" value="ECO:0007669"/>
    <property type="project" value="InterPro"/>
</dbReference>
<dbReference type="OrthoDB" id="5329450at2"/>
<feature type="transmembrane region" description="Helical" evidence="6">
    <location>
        <begin position="287"/>
        <end position="307"/>
    </location>
</feature>
<dbReference type="EMBL" id="QDKG01000003">
    <property type="protein sequence ID" value="PVH25221.1"/>
    <property type="molecule type" value="Genomic_DNA"/>
</dbReference>
<evidence type="ECO:0000256" key="4">
    <source>
        <dbReference type="ARBA" id="ARBA00022989"/>
    </source>
</evidence>
<feature type="transmembrane region" description="Helical" evidence="6">
    <location>
        <begin position="178"/>
        <end position="197"/>
    </location>
</feature>
<proteinExistence type="predicted"/>
<evidence type="ECO:0000256" key="6">
    <source>
        <dbReference type="SAM" id="Phobius"/>
    </source>
</evidence>
<evidence type="ECO:0000256" key="5">
    <source>
        <dbReference type="ARBA" id="ARBA00023136"/>
    </source>
</evidence>
<keyword evidence="3 6" id="KW-0812">Transmembrane</keyword>
<feature type="transmembrane region" description="Helical" evidence="6">
    <location>
        <begin position="53"/>
        <end position="74"/>
    </location>
</feature>
<dbReference type="NCBIfam" id="TIGR00784">
    <property type="entry name" value="citMHS"/>
    <property type="match status" value="1"/>
</dbReference>
<feature type="transmembrane region" description="Helical" evidence="6">
    <location>
        <begin position="21"/>
        <end position="41"/>
    </location>
</feature>
<dbReference type="GO" id="GO:0005886">
    <property type="term" value="C:plasma membrane"/>
    <property type="evidence" value="ECO:0007669"/>
    <property type="project" value="TreeGrafter"/>
</dbReference>
<dbReference type="Proteomes" id="UP000245627">
    <property type="component" value="Unassembled WGS sequence"/>
</dbReference>
<evidence type="ECO:0000256" key="2">
    <source>
        <dbReference type="ARBA" id="ARBA00022448"/>
    </source>
</evidence>
<keyword evidence="4 6" id="KW-1133">Transmembrane helix</keyword>
<name>A0A2T8HIG5_9SPHI</name>
<feature type="transmembrane region" description="Helical" evidence="6">
    <location>
        <begin position="94"/>
        <end position="127"/>
    </location>
</feature>
<dbReference type="InterPro" id="IPR004680">
    <property type="entry name" value="Cit_transptr-like_dom"/>
</dbReference>
<feature type="transmembrane region" description="Helical" evidence="6">
    <location>
        <begin position="258"/>
        <end position="275"/>
    </location>
</feature>
<evidence type="ECO:0000256" key="1">
    <source>
        <dbReference type="ARBA" id="ARBA00004141"/>
    </source>
</evidence>
<feature type="transmembrane region" description="Helical" evidence="6">
    <location>
        <begin position="234"/>
        <end position="252"/>
    </location>
</feature>
<dbReference type="GO" id="GO:0015137">
    <property type="term" value="F:citrate transmembrane transporter activity"/>
    <property type="evidence" value="ECO:0007669"/>
    <property type="project" value="InterPro"/>
</dbReference>
<feature type="domain" description="Citrate transporter-like" evidence="7">
    <location>
        <begin position="9"/>
        <end position="381"/>
    </location>
</feature>
<feature type="transmembrane region" description="Helical" evidence="6">
    <location>
        <begin position="353"/>
        <end position="369"/>
    </location>
</feature>
<dbReference type="InterPro" id="IPR003474">
    <property type="entry name" value="Glcn_transporter"/>
</dbReference>
<evidence type="ECO:0000259" key="7">
    <source>
        <dbReference type="Pfam" id="PF03600"/>
    </source>
</evidence>
<feature type="transmembrane region" description="Helical" evidence="6">
    <location>
        <begin position="327"/>
        <end position="346"/>
    </location>
</feature>
<dbReference type="AlphaFoldDB" id="A0A2T8HIG5"/>
<protein>
    <submittedName>
        <fullName evidence="8">Citrate transporter</fullName>
    </submittedName>
</protein>
<feature type="transmembrane region" description="Helical" evidence="6">
    <location>
        <begin position="139"/>
        <end position="158"/>
    </location>
</feature>
<evidence type="ECO:0000313" key="9">
    <source>
        <dbReference type="Proteomes" id="UP000245627"/>
    </source>
</evidence>
<comment type="caution">
    <text evidence="8">The sequence shown here is derived from an EMBL/GenBank/DDBJ whole genome shotgun (WGS) entry which is preliminary data.</text>
</comment>
<reference evidence="8 9" key="1">
    <citation type="submission" date="2018-04" db="EMBL/GenBank/DDBJ databases">
        <title>Sphingobacterium cortibacter sp. nov.</title>
        <authorList>
            <person name="Li Y."/>
        </authorList>
    </citation>
    <scope>NUCLEOTIDE SEQUENCE [LARGE SCALE GENOMIC DNA]</scope>
    <source>
        <strain evidence="8 9">2c-3</strain>
    </source>
</reference>
<accession>A0A2T8HIG5</accession>
<evidence type="ECO:0000313" key="8">
    <source>
        <dbReference type="EMBL" id="PVH25221.1"/>
    </source>
</evidence>
<dbReference type="PANTHER" id="PTHR30354:SF26">
    <property type="entry name" value="TRANSPORTER, PUTATIVE-RELATED"/>
    <property type="match status" value="1"/>
</dbReference>
<organism evidence="8 9">
    <name type="scientific">Sphingobacterium corticibacter</name>
    <dbReference type="NCBI Taxonomy" id="2171749"/>
    <lineage>
        <taxon>Bacteria</taxon>
        <taxon>Pseudomonadati</taxon>
        <taxon>Bacteroidota</taxon>
        <taxon>Sphingobacteriia</taxon>
        <taxon>Sphingobacteriales</taxon>
        <taxon>Sphingobacteriaceae</taxon>
        <taxon>Sphingobacterium</taxon>
    </lineage>
</organism>
<feature type="transmembrane region" description="Helical" evidence="6">
    <location>
        <begin position="413"/>
        <end position="431"/>
    </location>
</feature>
<feature type="transmembrane region" description="Helical" evidence="6">
    <location>
        <begin position="375"/>
        <end position="401"/>
    </location>
</feature>
<evidence type="ECO:0000256" key="3">
    <source>
        <dbReference type="ARBA" id="ARBA00022692"/>
    </source>
</evidence>
<dbReference type="Pfam" id="PF03600">
    <property type="entry name" value="CitMHS"/>
    <property type="match status" value="1"/>
</dbReference>
<gene>
    <name evidence="8" type="ORF">DC487_09860</name>
</gene>
<dbReference type="InterPro" id="IPR014738">
    <property type="entry name" value="Citrate_transporter"/>
</dbReference>
<dbReference type="RefSeq" id="WP_116775810.1">
    <property type="nucleotide sequence ID" value="NZ_QDKG01000003.1"/>
</dbReference>
<dbReference type="PANTHER" id="PTHR30354">
    <property type="entry name" value="GNT FAMILY GLUCONATE TRANSPORTER"/>
    <property type="match status" value="1"/>
</dbReference>